<comment type="caution">
    <text evidence="18">The sequence shown here is derived from an EMBL/GenBank/DDBJ whole genome shotgun (WGS) entry which is preliminary data.</text>
</comment>
<feature type="transmembrane region" description="Helical" evidence="16">
    <location>
        <begin position="1080"/>
        <end position="1098"/>
    </location>
</feature>
<dbReference type="InterPro" id="IPR059000">
    <property type="entry name" value="ATPase_P-type_domA"/>
</dbReference>
<dbReference type="InterPro" id="IPR023298">
    <property type="entry name" value="ATPase_P-typ_TM_dom_sf"/>
</dbReference>
<reference evidence="18 19" key="1">
    <citation type="journal article" date="2023" name="BMC Biol.">
        <title>The compact genome of the sponge Oopsacas minuta (Hexactinellida) is lacking key metazoan core genes.</title>
        <authorList>
            <person name="Santini S."/>
            <person name="Schenkelaars Q."/>
            <person name="Jourda C."/>
            <person name="Duchesne M."/>
            <person name="Belahbib H."/>
            <person name="Rocher C."/>
            <person name="Selva M."/>
            <person name="Riesgo A."/>
            <person name="Vervoort M."/>
            <person name="Leys S.P."/>
            <person name="Kodjabachian L."/>
            <person name="Le Bivic A."/>
            <person name="Borchiellini C."/>
            <person name="Claverie J.M."/>
            <person name="Renard E."/>
        </authorList>
    </citation>
    <scope>NUCLEOTIDE SEQUENCE [LARGE SCALE GENOMIC DNA]</scope>
    <source>
        <strain evidence="18">SPO-2</strain>
    </source>
</reference>
<evidence type="ECO:0000256" key="15">
    <source>
        <dbReference type="SAM" id="MobiDB-lite"/>
    </source>
</evidence>
<keyword evidence="10" id="KW-0630">Potassium</keyword>
<keyword evidence="12 16" id="KW-1133">Transmembrane helix</keyword>
<dbReference type="FunFam" id="2.70.150.10:FF:000003">
    <property type="entry name" value="Sodium/potassium-transporting ATPase subunit alpha"/>
    <property type="match status" value="1"/>
</dbReference>
<dbReference type="GO" id="GO:0036376">
    <property type="term" value="P:sodium ion export across plasma membrane"/>
    <property type="evidence" value="ECO:0007669"/>
    <property type="project" value="TreeGrafter"/>
</dbReference>
<evidence type="ECO:0000256" key="6">
    <source>
        <dbReference type="ARBA" id="ARBA00022553"/>
    </source>
</evidence>
<evidence type="ECO:0000256" key="4">
    <source>
        <dbReference type="ARBA" id="ARBA00022475"/>
    </source>
</evidence>
<dbReference type="Pfam" id="PF00122">
    <property type="entry name" value="E1-E2_ATPase"/>
    <property type="match status" value="1"/>
</dbReference>
<keyword evidence="8" id="KW-0547">Nucleotide-binding</keyword>
<dbReference type="GO" id="GO:0005524">
    <property type="term" value="F:ATP binding"/>
    <property type="evidence" value="ECO:0007669"/>
    <property type="project" value="UniProtKB-KW"/>
</dbReference>
<dbReference type="GO" id="GO:1902600">
    <property type="term" value="P:proton transmembrane transport"/>
    <property type="evidence" value="ECO:0007669"/>
    <property type="project" value="TreeGrafter"/>
</dbReference>
<dbReference type="PROSITE" id="PS00154">
    <property type="entry name" value="ATPASE_E1_E2"/>
    <property type="match status" value="1"/>
</dbReference>
<dbReference type="InterPro" id="IPR008250">
    <property type="entry name" value="ATPase_P-typ_transduc_dom_A_sf"/>
</dbReference>
<keyword evidence="14 16" id="KW-0472">Membrane</keyword>
<dbReference type="InterPro" id="IPR036412">
    <property type="entry name" value="HAD-like_sf"/>
</dbReference>
<dbReference type="NCBIfam" id="TIGR01106">
    <property type="entry name" value="ATPase-IIC_X-K"/>
    <property type="match status" value="1"/>
</dbReference>
<gene>
    <name evidence="18" type="ORF">LOD99_4944</name>
</gene>
<dbReference type="InterPro" id="IPR050510">
    <property type="entry name" value="Cation_transp_ATPase_P-type"/>
</dbReference>
<evidence type="ECO:0000256" key="16">
    <source>
        <dbReference type="SAM" id="Phobius"/>
    </source>
</evidence>
<evidence type="ECO:0000313" key="19">
    <source>
        <dbReference type="Proteomes" id="UP001165289"/>
    </source>
</evidence>
<dbReference type="PANTHER" id="PTHR43294:SF21">
    <property type="entry name" value="CATION TRANSPORTING ATPASE"/>
    <property type="match status" value="1"/>
</dbReference>
<name>A0AAV7JS14_9METZ</name>
<dbReference type="InterPro" id="IPR006068">
    <property type="entry name" value="ATPase_P-typ_cation-transptr_C"/>
</dbReference>
<dbReference type="Pfam" id="PF00689">
    <property type="entry name" value="Cation_ATPase_C"/>
    <property type="match status" value="1"/>
</dbReference>
<dbReference type="Pfam" id="PF00690">
    <property type="entry name" value="Cation_ATPase_N"/>
    <property type="match status" value="1"/>
</dbReference>
<dbReference type="SFLD" id="SFLDS00003">
    <property type="entry name" value="Haloacid_Dehalogenase"/>
    <property type="match status" value="1"/>
</dbReference>
<dbReference type="FunFam" id="1.20.1110.10:FF:000038">
    <property type="entry name" value="Sodium/potassium-transporting ATPase subunit alpha"/>
    <property type="match status" value="1"/>
</dbReference>
<keyword evidence="7 16" id="KW-0812">Transmembrane</keyword>
<evidence type="ECO:0000256" key="13">
    <source>
        <dbReference type="ARBA" id="ARBA00023065"/>
    </source>
</evidence>
<dbReference type="InterPro" id="IPR018303">
    <property type="entry name" value="ATPase_P-typ_P_site"/>
</dbReference>
<feature type="domain" description="Cation-transporting P-type ATPase N-terminal" evidence="17">
    <location>
        <begin position="102"/>
        <end position="176"/>
    </location>
</feature>
<accession>A0AAV7JS14</accession>
<dbReference type="GO" id="GO:0005391">
    <property type="term" value="F:P-type sodium:potassium-exchanging transporter activity"/>
    <property type="evidence" value="ECO:0007669"/>
    <property type="project" value="TreeGrafter"/>
</dbReference>
<dbReference type="InterPro" id="IPR023214">
    <property type="entry name" value="HAD_sf"/>
</dbReference>
<evidence type="ECO:0000256" key="14">
    <source>
        <dbReference type="ARBA" id="ARBA00023136"/>
    </source>
</evidence>
<dbReference type="AlphaFoldDB" id="A0AAV7JS14"/>
<evidence type="ECO:0000256" key="12">
    <source>
        <dbReference type="ARBA" id="ARBA00022989"/>
    </source>
</evidence>
<feature type="transmembrane region" description="Helical" evidence="16">
    <location>
        <begin position="408"/>
        <end position="432"/>
    </location>
</feature>
<evidence type="ECO:0000256" key="8">
    <source>
        <dbReference type="ARBA" id="ARBA00022741"/>
    </source>
</evidence>
<proteinExistence type="inferred from homology"/>
<dbReference type="SUPFAM" id="SSF81660">
    <property type="entry name" value="Metal cation-transporting ATPase, ATP-binding domain N"/>
    <property type="match status" value="1"/>
</dbReference>
<dbReference type="EMBL" id="JAKMXF010000302">
    <property type="protein sequence ID" value="KAI6651696.1"/>
    <property type="molecule type" value="Genomic_DNA"/>
</dbReference>
<evidence type="ECO:0000256" key="3">
    <source>
        <dbReference type="ARBA" id="ARBA00022448"/>
    </source>
</evidence>
<feature type="transmembrane region" description="Helical" evidence="16">
    <location>
        <begin position="192"/>
        <end position="211"/>
    </location>
</feature>
<keyword evidence="3" id="KW-0813">Transport</keyword>
<dbReference type="PRINTS" id="PR00119">
    <property type="entry name" value="CATATPASE"/>
</dbReference>
<dbReference type="SMART" id="SM00831">
    <property type="entry name" value="Cation_ATPase_N"/>
    <property type="match status" value="1"/>
</dbReference>
<keyword evidence="11" id="KW-1278">Translocase</keyword>
<evidence type="ECO:0000259" key="17">
    <source>
        <dbReference type="SMART" id="SM00831"/>
    </source>
</evidence>
<keyword evidence="6" id="KW-0597">Phosphoprotein</keyword>
<dbReference type="InterPro" id="IPR001757">
    <property type="entry name" value="P_typ_ATPase"/>
</dbReference>
<dbReference type="SUPFAM" id="SSF81665">
    <property type="entry name" value="Calcium ATPase, transmembrane domain M"/>
    <property type="match status" value="1"/>
</dbReference>
<dbReference type="InterPro" id="IPR005775">
    <property type="entry name" value="P-type_ATPase_IIC"/>
</dbReference>
<dbReference type="Gene3D" id="3.40.50.1000">
    <property type="entry name" value="HAD superfamily/HAD-like"/>
    <property type="match status" value="1"/>
</dbReference>
<comment type="subcellular location">
    <subcellularLocation>
        <location evidence="1">Cell membrane</location>
        <topology evidence="1">Multi-pass membrane protein</topology>
    </subcellularLocation>
</comment>
<dbReference type="GO" id="GO:1990573">
    <property type="term" value="P:potassium ion import across plasma membrane"/>
    <property type="evidence" value="ECO:0007669"/>
    <property type="project" value="TreeGrafter"/>
</dbReference>
<feature type="region of interest" description="Disordered" evidence="15">
    <location>
        <begin position="1"/>
        <end position="26"/>
    </location>
</feature>
<keyword evidence="13" id="KW-0406">Ion transport</keyword>
<dbReference type="Proteomes" id="UP001165289">
    <property type="component" value="Unassembled WGS sequence"/>
</dbReference>
<dbReference type="PANTHER" id="PTHR43294">
    <property type="entry name" value="SODIUM/POTASSIUM-TRANSPORTING ATPASE SUBUNIT ALPHA"/>
    <property type="match status" value="1"/>
</dbReference>
<dbReference type="InterPro" id="IPR023299">
    <property type="entry name" value="ATPase_P-typ_cyto_dom_N"/>
</dbReference>
<organism evidence="18 19">
    <name type="scientific">Oopsacas minuta</name>
    <dbReference type="NCBI Taxonomy" id="111878"/>
    <lineage>
        <taxon>Eukaryota</taxon>
        <taxon>Metazoa</taxon>
        <taxon>Porifera</taxon>
        <taxon>Hexactinellida</taxon>
        <taxon>Hexasterophora</taxon>
        <taxon>Lyssacinosida</taxon>
        <taxon>Leucopsacidae</taxon>
        <taxon>Oopsacas</taxon>
    </lineage>
</organism>
<feature type="transmembrane region" description="Helical" evidence="16">
    <location>
        <begin position="352"/>
        <end position="374"/>
    </location>
</feature>
<dbReference type="Gene3D" id="2.70.150.10">
    <property type="entry name" value="Calcium-transporting ATPase, cytoplasmic transduction domain A"/>
    <property type="match status" value="1"/>
</dbReference>
<evidence type="ECO:0000256" key="5">
    <source>
        <dbReference type="ARBA" id="ARBA00022538"/>
    </source>
</evidence>
<dbReference type="SFLD" id="SFLDG00002">
    <property type="entry name" value="C1.7:_P-type_atpase_like"/>
    <property type="match status" value="1"/>
</dbReference>
<comment type="similarity">
    <text evidence="2">Belongs to the cation transport ATPase (P-type) (TC 3.A.3) family. Type IIC subfamily.</text>
</comment>
<evidence type="ECO:0000256" key="9">
    <source>
        <dbReference type="ARBA" id="ARBA00022840"/>
    </source>
</evidence>
<dbReference type="SUPFAM" id="SSF56784">
    <property type="entry name" value="HAD-like"/>
    <property type="match status" value="1"/>
</dbReference>
<dbReference type="Gene3D" id="1.20.1110.10">
    <property type="entry name" value="Calcium-transporting ATPase, transmembrane domain"/>
    <property type="match status" value="1"/>
</dbReference>
<evidence type="ECO:0000256" key="2">
    <source>
        <dbReference type="ARBA" id="ARBA00006934"/>
    </source>
</evidence>
<keyword evidence="9" id="KW-0067">ATP-binding</keyword>
<sequence length="1120" mass="126411">MSSGFMELSEKDGDVESISSPTSRRRAKCIAKNANDEGQKTVKVVLDPSQTRIPHFVSVDVLRVSEGRPHPLSRVRKFMNRLIWWRKDDEQMRELKSEVHFEEHLMSIEDVEIKYSTNQVLGLTTEQSEAELQKNGMNCLSPPKSTPEVVKFAKHMFSGFSSLLLIASAMCLLLFVVTTAKTGNYHQQEDNLYLGVVLFLVVIVTSCFSYYQEAKSAFIMKGFLKLIPQNATAIRNGLAQEVDPRKLVVGDLVIVNSGDRIPADLRLVHADRFKVDNSTLTGESESLTRTPHNTITEPLEATNLAFFSTFAVEGQCKGIVVRTGDNTMMGRIASLTGNIEQRITPIAREIHHFIKIISAVAVFIGLLCFIILVFSPKEESIVLYILSFIIDFPWEYQLDRVLEHILKAFVFLVGIIVANVPEGLLATVTVCLSLTATKMKKENCLVKHLEAVETLGSTSTICSDKTGTLTQNKMTCMHLYYDRNIYQCTSLPMAMQTVCVDEARKTGTWEWLFRVACLCNKVNFLKDNIEENIPILQWKYVNGDASEAAILKAFELEVGGSLECREKYPKVAEIPFNSKNKYQISIHRQPNDINYLLVMKGAPEVVFNKCDKIMLNGNQEMMTEREEEFRIEFERSSLDLASKGERVLGFCYTILPQNQFPADYIFDTEEPNFPLDGYCFAGMFGLVDPPREGVKEAVDTCREAGINVVMVTGDHPATARAIARTVNIITTDGPTADEIAVEKDVSIFANSIQLEEIRSIVIHGSILAKMQAFELDYILNTFDEVVFSRTSPQQKLIIVEAYQRQGKIVAVTGDGVNDSPALKQANIGIAMGISGADVSKQAADMILMDDNFSSIVTGVKEGRLIFDNLKKSIAYTLTSNIPEITPFLLFILLKIPRPLDTIHILCIDLGTDLLPAISLAYEPAESEIMQRKPRNPKKDRLVNSRLIAMCYAQIGMLQAAAGFLTYFIIMGVNGFLPLCLFGISERWDNNDVNNLEDSYGVEWSYQARKQLEYTCNTGFFVSIVITQWADLLICKTRKNSIFLQRRINYWMIAGLIFETVLALFLTYTPVINHVLKMYPLRLEWLTLPLSFTVVIFCYDETRKWLLRKYPKGWVDRETYY</sequence>
<dbReference type="Pfam" id="PF13246">
    <property type="entry name" value="Cation_ATPase"/>
    <property type="match status" value="1"/>
</dbReference>
<dbReference type="NCBIfam" id="TIGR01494">
    <property type="entry name" value="ATPase_P-type"/>
    <property type="match status" value="2"/>
</dbReference>
<dbReference type="SFLD" id="SFLDF00027">
    <property type="entry name" value="p-type_atpase"/>
    <property type="match status" value="1"/>
</dbReference>
<dbReference type="GO" id="GO:0006883">
    <property type="term" value="P:intracellular sodium ion homeostasis"/>
    <property type="evidence" value="ECO:0007669"/>
    <property type="project" value="TreeGrafter"/>
</dbReference>
<keyword evidence="4" id="KW-1003">Cell membrane</keyword>
<dbReference type="InterPro" id="IPR044492">
    <property type="entry name" value="P_typ_ATPase_HD_dom"/>
</dbReference>
<dbReference type="GO" id="GO:0005886">
    <property type="term" value="C:plasma membrane"/>
    <property type="evidence" value="ECO:0007669"/>
    <property type="project" value="UniProtKB-SubCell"/>
</dbReference>
<evidence type="ECO:0000313" key="18">
    <source>
        <dbReference type="EMBL" id="KAI6651696.1"/>
    </source>
</evidence>
<dbReference type="PRINTS" id="PR00121">
    <property type="entry name" value="NAKATPASE"/>
</dbReference>
<feature type="transmembrane region" description="Helical" evidence="16">
    <location>
        <begin position="966"/>
        <end position="983"/>
    </location>
</feature>
<feature type="transmembrane region" description="Helical" evidence="16">
    <location>
        <begin position="160"/>
        <end position="180"/>
    </location>
</feature>
<evidence type="ECO:0000256" key="11">
    <source>
        <dbReference type="ARBA" id="ARBA00022967"/>
    </source>
</evidence>
<evidence type="ECO:0000256" key="1">
    <source>
        <dbReference type="ARBA" id="ARBA00004651"/>
    </source>
</evidence>
<dbReference type="FunFam" id="3.40.50.1000:FF:000083">
    <property type="entry name" value="Sodium/potassium-transporting ATPase subunit alpha"/>
    <property type="match status" value="1"/>
</dbReference>
<dbReference type="InterPro" id="IPR004014">
    <property type="entry name" value="ATPase_P-typ_cation-transptr_N"/>
</dbReference>
<dbReference type="Gene3D" id="3.40.1110.10">
    <property type="entry name" value="Calcium-transporting ATPase, cytoplasmic domain N"/>
    <property type="match status" value="1"/>
</dbReference>
<dbReference type="GO" id="GO:0030007">
    <property type="term" value="P:intracellular potassium ion homeostasis"/>
    <property type="evidence" value="ECO:0007669"/>
    <property type="project" value="TreeGrafter"/>
</dbReference>
<evidence type="ECO:0000256" key="10">
    <source>
        <dbReference type="ARBA" id="ARBA00022958"/>
    </source>
</evidence>
<keyword evidence="19" id="KW-1185">Reference proteome</keyword>
<evidence type="ECO:0000256" key="7">
    <source>
        <dbReference type="ARBA" id="ARBA00022692"/>
    </source>
</evidence>
<feature type="transmembrane region" description="Helical" evidence="16">
    <location>
        <begin position="1047"/>
        <end position="1068"/>
    </location>
</feature>
<dbReference type="SUPFAM" id="SSF81653">
    <property type="entry name" value="Calcium ATPase, transduction domain A"/>
    <property type="match status" value="1"/>
</dbReference>
<dbReference type="GO" id="GO:0016887">
    <property type="term" value="F:ATP hydrolysis activity"/>
    <property type="evidence" value="ECO:0007669"/>
    <property type="project" value="InterPro"/>
</dbReference>
<protein>
    <submittedName>
        <fullName evidence="18">Sodium/potassium-transporting ATPase subunit alpha-1 isoform X2</fullName>
    </submittedName>
</protein>
<keyword evidence="5" id="KW-0633">Potassium transport</keyword>